<dbReference type="AlphaFoldDB" id="A0A8J4TPS6"/>
<accession>A0A8J4TPS6</accession>
<gene>
    <name evidence="1" type="primary">hem1</name>
    <name evidence="1" type="ORF">DAT39_015682</name>
</gene>
<evidence type="ECO:0000313" key="2">
    <source>
        <dbReference type="Proteomes" id="UP000727407"/>
    </source>
</evidence>
<proteinExistence type="predicted"/>
<sequence>MLHYDDTRLLEFQSHKALTLKTPSANDRGKILIPVKSDQEPELLFLLCRKTRGGKV</sequence>
<keyword evidence="2" id="KW-1185">Reference proteome</keyword>
<dbReference type="Proteomes" id="UP000727407">
    <property type="component" value="Unassembled WGS sequence"/>
</dbReference>
<comment type="caution">
    <text evidence="1">The sequence shown here is derived from an EMBL/GenBank/DDBJ whole genome shotgun (WGS) entry which is preliminary data.</text>
</comment>
<reference evidence="1" key="1">
    <citation type="submission" date="2020-07" db="EMBL/GenBank/DDBJ databases">
        <title>Clarias magur genome sequencing, assembly and annotation.</title>
        <authorList>
            <person name="Kushwaha B."/>
            <person name="Kumar R."/>
            <person name="Das P."/>
            <person name="Joshi C.G."/>
            <person name="Kumar D."/>
            <person name="Nagpure N.S."/>
            <person name="Pandey M."/>
            <person name="Agarwal S."/>
            <person name="Srivastava S."/>
            <person name="Singh M."/>
            <person name="Sahoo L."/>
            <person name="Jayasankar P."/>
            <person name="Meher P.K."/>
            <person name="Koringa P.G."/>
            <person name="Iquebal M.A."/>
            <person name="Das S.P."/>
            <person name="Bit A."/>
            <person name="Patnaik S."/>
            <person name="Patel N."/>
            <person name="Shah T.M."/>
            <person name="Hinsu A."/>
            <person name="Jena J.K."/>
        </authorList>
    </citation>
    <scope>NUCLEOTIDE SEQUENCE</scope>
    <source>
        <strain evidence="1">CIFAMagur01</strain>
        <tissue evidence="1">Testis</tissue>
    </source>
</reference>
<evidence type="ECO:0000313" key="1">
    <source>
        <dbReference type="EMBL" id="KAF5894598.1"/>
    </source>
</evidence>
<name>A0A8J4TPS6_CLAMG</name>
<protein>
    <submittedName>
        <fullName evidence="1">5-aminolevulinate synthase, mitochondrial</fullName>
    </submittedName>
</protein>
<organism evidence="1 2">
    <name type="scientific">Clarias magur</name>
    <name type="common">Asian catfish</name>
    <name type="synonym">Macropteronotus magur</name>
    <dbReference type="NCBI Taxonomy" id="1594786"/>
    <lineage>
        <taxon>Eukaryota</taxon>
        <taxon>Metazoa</taxon>
        <taxon>Chordata</taxon>
        <taxon>Craniata</taxon>
        <taxon>Vertebrata</taxon>
        <taxon>Euteleostomi</taxon>
        <taxon>Actinopterygii</taxon>
        <taxon>Neopterygii</taxon>
        <taxon>Teleostei</taxon>
        <taxon>Ostariophysi</taxon>
        <taxon>Siluriformes</taxon>
        <taxon>Clariidae</taxon>
        <taxon>Clarias</taxon>
    </lineage>
</organism>
<dbReference type="EMBL" id="QNUK01000366">
    <property type="protein sequence ID" value="KAF5894598.1"/>
    <property type="molecule type" value="Genomic_DNA"/>
</dbReference>